<name>A0A6A6SNK2_9PLEO</name>
<evidence type="ECO:0000313" key="5">
    <source>
        <dbReference type="Proteomes" id="UP000799324"/>
    </source>
</evidence>
<dbReference type="InterPro" id="IPR045312">
    <property type="entry name" value="PCBER-like"/>
</dbReference>
<organism evidence="4 5">
    <name type="scientific">Lophiostoma macrostomum CBS 122681</name>
    <dbReference type="NCBI Taxonomy" id="1314788"/>
    <lineage>
        <taxon>Eukaryota</taxon>
        <taxon>Fungi</taxon>
        <taxon>Dikarya</taxon>
        <taxon>Ascomycota</taxon>
        <taxon>Pezizomycotina</taxon>
        <taxon>Dothideomycetes</taxon>
        <taxon>Pleosporomycetidae</taxon>
        <taxon>Pleosporales</taxon>
        <taxon>Lophiostomataceae</taxon>
        <taxon>Lophiostoma</taxon>
    </lineage>
</organism>
<dbReference type="InterPro" id="IPR036291">
    <property type="entry name" value="NAD(P)-bd_dom_sf"/>
</dbReference>
<evidence type="ECO:0000256" key="1">
    <source>
        <dbReference type="ARBA" id="ARBA00022857"/>
    </source>
</evidence>
<dbReference type="InterPro" id="IPR051609">
    <property type="entry name" value="NmrA/Isoflavone_reductase-like"/>
</dbReference>
<dbReference type="Gene3D" id="3.40.50.720">
    <property type="entry name" value="NAD(P)-binding Rossmann-like Domain"/>
    <property type="match status" value="1"/>
</dbReference>
<proteinExistence type="predicted"/>
<dbReference type="InterPro" id="IPR008030">
    <property type="entry name" value="NmrA-like"/>
</dbReference>
<evidence type="ECO:0000256" key="2">
    <source>
        <dbReference type="ARBA" id="ARBA00023002"/>
    </source>
</evidence>
<dbReference type="GO" id="GO:0016491">
    <property type="term" value="F:oxidoreductase activity"/>
    <property type="evidence" value="ECO:0007669"/>
    <property type="project" value="UniProtKB-KW"/>
</dbReference>
<dbReference type="Pfam" id="PF05368">
    <property type="entry name" value="NmrA"/>
    <property type="match status" value="1"/>
</dbReference>
<dbReference type="OrthoDB" id="419598at2759"/>
<dbReference type="PANTHER" id="PTHR47706">
    <property type="entry name" value="NMRA-LIKE FAMILY PROTEIN"/>
    <property type="match status" value="1"/>
</dbReference>
<protein>
    <submittedName>
        <fullName evidence="4">NAD(P)-binding protein</fullName>
    </submittedName>
</protein>
<sequence>MSQPLQKIAIVGASGRFGTNITEDLIKSGKHTITALTRLDSTSKEPEGVNVVRVDYADHAGLVSALRGQQMLIITLSGMTPPEVHSGIVKAAIEAGVPYIMPNAYGFDYTNKTLIEGEMYSKGVVKLINEIRELGGSHLVLCCGFWFEWSITAGLEWYGFDIKNRKVVFFDDGKTKINTTTWKTCGKAIAALLALPEKAENGQGPAVEQWVNKPLFVSSFHVSQRDMLDSLNRVLGTTDKDWDISYEPTEKRVADGFKEMQGGDMKGFAKSMYSRIFYPDGSGEYESKGLANETLGLPKEDIDEAMKRVIKFVDTGKNVFTISGADMNKI</sequence>
<keyword evidence="5" id="KW-1185">Reference proteome</keyword>
<dbReference type="AlphaFoldDB" id="A0A6A6SNK2"/>
<dbReference type="PANTHER" id="PTHR47706:SF7">
    <property type="entry name" value="CIPA-LIKE, PUTATIVE (AFU_ORTHOLOGUE AFUA_1G01630)-RELATED"/>
    <property type="match status" value="1"/>
</dbReference>
<dbReference type="Proteomes" id="UP000799324">
    <property type="component" value="Unassembled WGS sequence"/>
</dbReference>
<dbReference type="CDD" id="cd05259">
    <property type="entry name" value="PCBER_SDR_a"/>
    <property type="match status" value="1"/>
</dbReference>
<keyword evidence="1" id="KW-0521">NADP</keyword>
<dbReference type="SUPFAM" id="SSF51735">
    <property type="entry name" value="NAD(P)-binding Rossmann-fold domains"/>
    <property type="match status" value="1"/>
</dbReference>
<gene>
    <name evidence="4" type="ORF">K491DRAFT_212379</name>
</gene>
<reference evidence="4" key="1">
    <citation type="journal article" date="2020" name="Stud. Mycol.">
        <title>101 Dothideomycetes genomes: a test case for predicting lifestyles and emergence of pathogens.</title>
        <authorList>
            <person name="Haridas S."/>
            <person name="Albert R."/>
            <person name="Binder M."/>
            <person name="Bloem J."/>
            <person name="Labutti K."/>
            <person name="Salamov A."/>
            <person name="Andreopoulos B."/>
            <person name="Baker S."/>
            <person name="Barry K."/>
            <person name="Bills G."/>
            <person name="Bluhm B."/>
            <person name="Cannon C."/>
            <person name="Castanera R."/>
            <person name="Culley D."/>
            <person name="Daum C."/>
            <person name="Ezra D."/>
            <person name="Gonzalez J."/>
            <person name="Henrissat B."/>
            <person name="Kuo A."/>
            <person name="Liang C."/>
            <person name="Lipzen A."/>
            <person name="Lutzoni F."/>
            <person name="Magnuson J."/>
            <person name="Mondo S."/>
            <person name="Nolan M."/>
            <person name="Ohm R."/>
            <person name="Pangilinan J."/>
            <person name="Park H.-J."/>
            <person name="Ramirez L."/>
            <person name="Alfaro M."/>
            <person name="Sun H."/>
            <person name="Tritt A."/>
            <person name="Yoshinaga Y."/>
            <person name="Zwiers L.-H."/>
            <person name="Turgeon B."/>
            <person name="Goodwin S."/>
            <person name="Spatafora J."/>
            <person name="Crous P."/>
            <person name="Grigoriev I."/>
        </authorList>
    </citation>
    <scope>NUCLEOTIDE SEQUENCE</scope>
    <source>
        <strain evidence="4">CBS 122681</strain>
    </source>
</reference>
<keyword evidence="2" id="KW-0560">Oxidoreductase</keyword>
<dbReference type="Gene3D" id="3.90.25.10">
    <property type="entry name" value="UDP-galactose 4-epimerase, domain 1"/>
    <property type="match status" value="1"/>
</dbReference>
<accession>A0A6A6SNK2</accession>
<evidence type="ECO:0000259" key="3">
    <source>
        <dbReference type="Pfam" id="PF05368"/>
    </source>
</evidence>
<feature type="domain" description="NmrA-like" evidence="3">
    <location>
        <begin position="6"/>
        <end position="110"/>
    </location>
</feature>
<dbReference type="EMBL" id="MU004502">
    <property type="protein sequence ID" value="KAF2649190.1"/>
    <property type="molecule type" value="Genomic_DNA"/>
</dbReference>
<evidence type="ECO:0000313" key="4">
    <source>
        <dbReference type="EMBL" id="KAF2649190.1"/>
    </source>
</evidence>